<evidence type="ECO:0000313" key="3">
    <source>
        <dbReference type="Proteomes" id="UP001363622"/>
    </source>
</evidence>
<evidence type="ECO:0000256" key="1">
    <source>
        <dbReference type="SAM" id="MobiDB-lite"/>
    </source>
</evidence>
<sequence length="365" mass="40261">MASFTTSTPFTLPTHLRRNASWPPMSARHLPSLAAVHFCLAPANKQQQHQHSSSGHTSSTMASSTTSSSTSCQRRSWPREQDLPDIDEDPFAHFLSPMTEEELDSPFADHDDALTFSAGIIVSDDEGVGDDTKDDEETSVVRGLWGDGATRDRLRSGLVRRWAKYVGRWYDGGGRGGIGAAGHRGGDGEAGGDEVGEEMQTTPIGEGRGAGARTKRRRAATSRASPPTLHQIDEDRDAEMEEEARAMEREMERNMAVDEGYMSEEVASSSLPVPSAVVGHKKKTRPKRPGPDPLVLSPQQQPYRAVVREPTKGRAQDLVDGRMSKRRKYRHSWRAPDRDLFTVVEEQCEPDGDASEIEQPYFSAF</sequence>
<feature type="compositionally biased region" description="Basic residues" evidence="1">
    <location>
        <begin position="279"/>
        <end position="288"/>
    </location>
</feature>
<evidence type="ECO:0000313" key="2">
    <source>
        <dbReference type="EMBL" id="KAK7515683.1"/>
    </source>
</evidence>
<feature type="compositionally biased region" description="Low complexity" evidence="1">
    <location>
        <begin position="46"/>
        <end position="73"/>
    </location>
</feature>
<feature type="compositionally biased region" description="Low complexity" evidence="1">
    <location>
        <begin position="263"/>
        <end position="278"/>
    </location>
</feature>
<feature type="compositionally biased region" description="Basic and acidic residues" evidence="1">
    <location>
        <begin position="306"/>
        <end position="323"/>
    </location>
</feature>
<name>A0ABR1KKX4_9PEZI</name>
<accession>A0ABR1KKX4</accession>
<feature type="compositionally biased region" description="Low complexity" evidence="1">
    <location>
        <begin position="1"/>
        <end position="14"/>
    </location>
</feature>
<keyword evidence="3" id="KW-1185">Reference proteome</keyword>
<feature type="region of interest" description="Disordered" evidence="1">
    <location>
        <begin position="179"/>
        <end position="237"/>
    </location>
</feature>
<dbReference type="Proteomes" id="UP001363622">
    <property type="component" value="Unassembled WGS sequence"/>
</dbReference>
<reference evidence="2 3" key="1">
    <citation type="submission" date="2024-04" db="EMBL/GenBank/DDBJ databases">
        <title>Phyllosticta paracitricarpa is synonymous to the EU quarantine fungus P. citricarpa based on phylogenomic analyses.</title>
        <authorList>
            <consortium name="Lawrence Berkeley National Laboratory"/>
            <person name="Van Ingen-Buijs V.A."/>
            <person name="Van Westerhoven A.C."/>
            <person name="Haridas S."/>
            <person name="Skiadas P."/>
            <person name="Martin F."/>
            <person name="Groenewald J.Z."/>
            <person name="Crous P.W."/>
            <person name="Seidl M.F."/>
        </authorList>
    </citation>
    <scope>NUCLEOTIDE SEQUENCE [LARGE SCALE GENOMIC DNA]</scope>
    <source>
        <strain evidence="2 3">CBS 123371</strain>
    </source>
</reference>
<organism evidence="2 3">
    <name type="scientific">Phyllosticta citriasiana</name>
    <dbReference type="NCBI Taxonomy" id="595635"/>
    <lineage>
        <taxon>Eukaryota</taxon>
        <taxon>Fungi</taxon>
        <taxon>Dikarya</taxon>
        <taxon>Ascomycota</taxon>
        <taxon>Pezizomycotina</taxon>
        <taxon>Dothideomycetes</taxon>
        <taxon>Dothideomycetes incertae sedis</taxon>
        <taxon>Botryosphaeriales</taxon>
        <taxon>Phyllostictaceae</taxon>
        <taxon>Phyllosticta</taxon>
    </lineage>
</organism>
<dbReference type="EMBL" id="JBBPHU010000007">
    <property type="protein sequence ID" value="KAK7515683.1"/>
    <property type="molecule type" value="Genomic_DNA"/>
</dbReference>
<feature type="region of interest" description="Disordered" evidence="1">
    <location>
        <begin position="263"/>
        <end position="331"/>
    </location>
</feature>
<protein>
    <submittedName>
        <fullName evidence="2">Uncharacterized protein</fullName>
    </submittedName>
</protein>
<feature type="region of interest" description="Disordered" evidence="1">
    <location>
        <begin position="44"/>
        <end position="91"/>
    </location>
</feature>
<gene>
    <name evidence="2" type="ORF">IWZ03DRAFT_360828</name>
</gene>
<proteinExistence type="predicted"/>
<feature type="region of interest" description="Disordered" evidence="1">
    <location>
        <begin position="1"/>
        <end position="20"/>
    </location>
</feature>
<comment type="caution">
    <text evidence="2">The sequence shown here is derived from an EMBL/GenBank/DDBJ whole genome shotgun (WGS) entry which is preliminary data.</text>
</comment>